<name>A0ABR4F2S7_9PEZI</name>
<organism evidence="2 3">
    <name type="scientific">Diaporthe vaccinii</name>
    <dbReference type="NCBI Taxonomy" id="105482"/>
    <lineage>
        <taxon>Eukaryota</taxon>
        <taxon>Fungi</taxon>
        <taxon>Dikarya</taxon>
        <taxon>Ascomycota</taxon>
        <taxon>Pezizomycotina</taxon>
        <taxon>Sordariomycetes</taxon>
        <taxon>Sordariomycetidae</taxon>
        <taxon>Diaporthales</taxon>
        <taxon>Diaporthaceae</taxon>
        <taxon>Diaporthe</taxon>
        <taxon>Diaporthe eres species complex</taxon>
    </lineage>
</organism>
<proteinExistence type="predicted"/>
<dbReference type="Proteomes" id="UP001600888">
    <property type="component" value="Unassembled WGS sequence"/>
</dbReference>
<evidence type="ECO:0000256" key="1">
    <source>
        <dbReference type="SAM" id="MobiDB-lite"/>
    </source>
</evidence>
<keyword evidence="3" id="KW-1185">Reference proteome</keyword>
<evidence type="ECO:0000313" key="2">
    <source>
        <dbReference type="EMBL" id="KAL2288973.1"/>
    </source>
</evidence>
<comment type="caution">
    <text evidence="2">The sequence shown here is derived from an EMBL/GenBank/DDBJ whole genome shotgun (WGS) entry which is preliminary data.</text>
</comment>
<dbReference type="EMBL" id="JBAWTH010000014">
    <property type="protein sequence ID" value="KAL2288973.1"/>
    <property type="molecule type" value="Genomic_DNA"/>
</dbReference>
<feature type="region of interest" description="Disordered" evidence="1">
    <location>
        <begin position="1"/>
        <end position="22"/>
    </location>
</feature>
<protein>
    <submittedName>
        <fullName evidence="2">Uncharacterized protein</fullName>
    </submittedName>
</protein>
<accession>A0ABR4F2S7</accession>
<evidence type="ECO:0000313" key="3">
    <source>
        <dbReference type="Proteomes" id="UP001600888"/>
    </source>
</evidence>
<sequence>MTFVVWPTEPGSGNTRSKAPSYPPDSSCLHLMVGLLCVRELLQGLANYVKSEPDNITVCRFGLRRVSPLLLFAVCLARCSGPCGIGGEADRRS</sequence>
<reference evidence="2 3" key="1">
    <citation type="submission" date="2024-03" db="EMBL/GenBank/DDBJ databases">
        <title>A high-quality draft genome sequence of Diaporthe vaccinii, a causative agent of upright dieback and viscid rot disease in cranberry plants.</title>
        <authorList>
            <person name="Sarrasin M."/>
            <person name="Lang B.F."/>
            <person name="Burger G."/>
        </authorList>
    </citation>
    <scope>NUCLEOTIDE SEQUENCE [LARGE SCALE GENOMIC DNA]</scope>
    <source>
        <strain evidence="2 3">IS7</strain>
    </source>
</reference>
<gene>
    <name evidence="2" type="ORF">FJTKL_02842</name>
</gene>